<comment type="caution">
    <text evidence="2">The sequence shown here is derived from an EMBL/GenBank/DDBJ whole genome shotgun (WGS) entry which is preliminary data.</text>
</comment>
<feature type="chain" id="PRO_5012772243" evidence="1">
    <location>
        <begin position="23"/>
        <end position="235"/>
    </location>
</feature>
<sequence length="235" mass="26478">MVYSRSVLTAVVAIGVASSALAVPLPSSDALGRTMSVSGTVIAPTVDARELELSVFEDDEWHPHPLERLGVEDHIDEDPTPFLSNENPQLKTDIQTLVGVATASEHLADIITDDHRILAHSDPMSVLPKAEEKSFSLSFDMVGPAPGFSPVHMERRNTMTDEEAKSYLEKLEYQVRWTQFLWFRNIPMRAENLENSNDWADFEQKPGVKEFIDRTTTQRNLPDFPNLIIMHKYTT</sequence>
<evidence type="ECO:0000256" key="1">
    <source>
        <dbReference type="SAM" id="SignalP"/>
    </source>
</evidence>
<keyword evidence="3" id="KW-1185">Reference proteome</keyword>
<dbReference type="EMBL" id="BDGU01000674">
    <property type="protein sequence ID" value="GAW08602.1"/>
    <property type="molecule type" value="Genomic_DNA"/>
</dbReference>
<reference evidence="2 3" key="1">
    <citation type="submission" date="2016-08" db="EMBL/GenBank/DDBJ databases">
        <authorList>
            <consortium name="Lentinula edodes genome sequencing consortium"/>
            <person name="Sakamoto Y."/>
            <person name="Nakade K."/>
            <person name="Sato S."/>
            <person name="Yoshida Y."/>
            <person name="Miyazaki K."/>
            <person name="Natsume S."/>
            <person name="Konno N."/>
        </authorList>
    </citation>
    <scope>NUCLEOTIDE SEQUENCE [LARGE SCALE GENOMIC DNA]</scope>
    <source>
        <strain evidence="2 3">NBRC 111202</strain>
    </source>
</reference>
<dbReference type="Proteomes" id="UP000188533">
    <property type="component" value="Unassembled WGS sequence"/>
</dbReference>
<feature type="signal peptide" evidence="1">
    <location>
        <begin position="1"/>
        <end position="22"/>
    </location>
</feature>
<evidence type="ECO:0000313" key="3">
    <source>
        <dbReference type="Proteomes" id="UP000188533"/>
    </source>
</evidence>
<protein>
    <submittedName>
        <fullName evidence="2">Uncharacterized protein</fullName>
    </submittedName>
</protein>
<reference evidence="2 3" key="2">
    <citation type="submission" date="2017-02" db="EMBL/GenBank/DDBJ databases">
        <title>A genome survey and senescence transcriptome analysis in Lentinula edodes.</title>
        <authorList>
            <person name="Sakamoto Y."/>
            <person name="Nakade K."/>
            <person name="Sato S."/>
            <person name="Yoshida Y."/>
            <person name="Miyazaki K."/>
            <person name="Natsume S."/>
            <person name="Konno N."/>
        </authorList>
    </citation>
    <scope>NUCLEOTIDE SEQUENCE [LARGE SCALE GENOMIC DNA]</scope>
    <source>
        <strain evidence="2 3">NBRC 111202</strain>
    </source>
</reference>
<dbReference type="AlphaFoldDB" id="A0A1Q3EN34"/>
<accession>A0A1Q3EN34</accession>
<name>A0A1Q3EN34_LENED</name>
<evidence type="ECO:0000313" key="2">
    <source>
        <dbReference type="EMBL" id="GAW08602.1"/>
    </source>
</evidence>
<gene>
    <name evidence="2" type="ORF">LENED_010670</name>
</gene>
<organism evidence="2 3">
    <name type="scientific">Lentinula edodes</name>
    <name type="common">Shiitake mushroom</name>
    <name type="synonym">Lentinus edodes</name>
    <dbReference type="NCBI Taxonomy" id="5353"/>
    <lineage>
        <taxon>Eukaryota</taxon>
        <taxon>Fungi</taxon>
        <taxon>Dikarya</taxon>
        <taxon>Basidiomycota</taxon>
        <taxon>Agaricomycotina</taxon>
        <taxon>Agaricomycetes</taxon>
        <taxon>Agaricomycetidae</taxon>
        <taxon>Agaricales</taxon>
        <taxon>Marasmiineae</taxon>
        <taxon>Omphalotaceae</taxon>
        <taxon>Lentinula</taxon>
    </lineage>
</organism>
<keyword evidence="1" id="KW-0732">Signal</keyword>
<proteinExistence type="predicted"/>